<dbReference type="Pfam" id="PF25137">
    <property type="entry name" value="ADH_Fe_C"/>
    <property type="match status" value="1"/>
</dbReference>
<dbReference type="AlphaFoldDB" id="A0AAU8AAU1"/>
<proteinExistence type="predicted"/>
<evidence type="ECO:0000313" key="4">
    <source>
        <dbReference type="EMBL" id="XCC62929.1"/>
    </source>
</evidence>
<reference evidence="4" key="1">
    <citation type="submission" date="2023-02" db="EMBL/GenBank/DDBJ databases">
        <title>Gut commensal Christensenella minuta modulates host metabolism via a new class of secondary bile acids.</title>
        <authorList>
            <person name="Liu C."/>
        </authorList>
    </citation>
    <scope>NUCLEOTIDE SEQUENCE</scope>
    <source>
        <strain evidence="4">CA70</strain>
    </source>
</reference>
<dbReference type="GO" id="GO:0005829">
    <property type="term" value="C:cytosol"/>
    <property type="evidence" value="ECO:0007669"/>
    <property type="project" value="TreeGrafter"/>
</dbReference>
<evidence type="ECO:0000256" key="1">
    <source>
        <dbReference type="ARBA" id="ARBA00023002"/>
    </source>
</evidence>
<keyword evidence="1" id="KW-0560">Oxidoreductase</keyword>
<organism evidence="4">
    <name type="scientific">Christensenella massiliensis</name>
    <dbReference type="NCBI Taxonomy" id="1805714"/>
    <lineage>
        <taxon>Bacteria</taxon>
        <taxon>Bacillati</taxon>
        <taxon>Bacillota</taxon>
        <taxon>Clostridia</taxon>
        <taxon>Christensenellales</taxon>
        <taxon>Christensenellaceae</taxon>
        <taxon>Christensenella</taxon>
    </lineage>
</organism>
<dbReference type="InterPro" id="IPR018211">
    <property type="entry name" value="ADH_Fe_CS"/>
</dbReference>
<dbReference type="InterPro" id="IPR056798">
    <property type="entry name" value="ADH_Fe_C"/>
</dbReference>
<feature type="domain" description="Alcohol dehydrogenase iron-type/glycerol dehydrogenase GldA" evidence="2">
    <location>
        <begin position="9"/>
        <end position="177"/>
    </location>
</feature>
<dbReference type="GO" id="GO:0008106">
    <property type="term" value="F:alcohol dehydrogenase (NADP+) activity"/>
    <property type="evidence" value="ECO:0007669"/>
    <property type="project" value="TreeGrafter"/>
</dbReference>
<dbReference type="RefSeq" id="WP_079547279.1">
    <property type="nucleotide sequence ID" value="NZ_CP117826.1"/>
</dbReference>
<dbReference type="PANTHER" id="PTHR43633:SF1">
    <property type="entry name" value="ALCOHOL DEHYDROGENASE YQHD"/>
    <property type="match status" value="1"/>
</dbReference>
<dbReference type="CDD" id="cd08187">
    <property type="entry name" value="BDH"/>
    <property type="match status" value="1"/>
</dbReference>
<dbReference type="GO" id="GO:1990362">
    <property type="term" value="F:butanol dehydrogenase (NAD+) activity"/>
    <property type="evidence" value="ECO:0007669"/>
    <property type="project" value="InterPro"/>
</dbReference>
<dbReference type="FunFam" id="3.40.50.1970:FF:000003">
    <property type="entry name" value="Alcohol dehydrogenase, iron-containing"/>
    <property type="match status" value="1"/>
</dbReference>
<dbReference type="PROSITE" id="PS00060">
    <property type="entry name" value="ADH_IRON_2"/>
    <property type="match status" value="1"/>
</dbReference>
<feature type="domain" description="Fe-containing alcohol dehydrogenase-like C-terminal" evidence="3">
    <location>
        <begin position="188"/>
        <end position="390"/>
    </location>
</feature>
<dbReference type="PANTHER" id="PTHR43633">
    <property type="entry name" value="ALCOHOL DEHYDROGENASE YQHD"/>
    <property type="match status" value="1"/>
</dbReference>
<accession>A0AAU8AAU1</accession>
<dbReference type="Pfam" id="PF00465">
    <property type="entry name" value="Fe-ADH"/>
    <property type="match status" value="1"/>
</dbReference>
<evidence type="ECO:0000259" key="3">
    <source>
        <dbReference type="Pfam" id="PF25137"/>
    </source>
</evidence>
<dbReference type="SUPFAM" id="SSF56796">
    <property type="entry name" value="Dehydroquinate synthase-like"/>
    <property type="match status" value="1"/>
</dbReference>
<gene>
    <name evidence="4" type="ORF">PUP29_03130</name>
</gene>
<dbReference type="InterPro" id="IPR044731">
    <property type="entry name" value="BDH-like"/>
</dbReference>
<dbReference type="Gene3D" id="1.20.1090.10">
    <property type="entry name" value="Dehydroquinate synthase-like - alpha domain"/>
    <property type="match status" value="1"/>
</dbReference>
<protein>
    <submittedName>
        <fullName evidence="4">Iron-containing alcohol dehydrogenase</fullName>
    </submittedName>
</protein>
<sequence>MDNDIFYNPTKVIFGKGTELLCGQEAAKYCDKMLLHYGGGSAERSGLLDRVRASLRAAGITVFELGGVKPNPRLELVYEGINLCRAKGIGFILAVGGGSVIDSAKAIACGTPNSDDVWDYFLGKKTAQALLPIGTILTIPGAGSESSDGMVITNEKTMAKLAYGDERCRPVFSILNPELTYTVPAYHTAAGIADAIAHVMERYFTKTEHTDVVDRMCEGVIRSLVRNAKQAVTDPENYDARAEIMWACKIAHDGTLGMGREEDWGSHNIEHELSAKYDVSHGAGLSVVFPAWIKYVYRKAPKRFIQFAMRVFDVEYDGNDPDWTVMQGVKRLMFFLQSISMPTSLRDLGINDKSVLDELAHRCAENNGGTVGRFAVLNEADIRNILELAY</sequence>
<dbReference type="GO" id="GO:1990002">
    <property type="term" value="F:methylglyoxal reductase (NADPH) (acetol producing) activity"/>
    <property type="evidence" value="ECO:0007669"/>
    <property type="project" value="TreeGrafter"/>
</dbReference>
<dbReference type="Gene3D" id="3.40.50.1970">
    <property type="match status" value="1"/>
</dbReference>
<evidence type="ECO:0000259" key="2">
    <source>
        <dbReference type="Pfam" id="PF00465"/>
    </source>
</evidence>
<dbReference type="GO" id="GO:0046872">
    <property type="term" value="F:metal ion binding"/>
    <property type="evidence" value="ECO:0007669"/>
    <property type="project" value="InterPro"/>
</dbReference>
<dbReference type="EMBL" id="CP117826">
    <property type="protein sequence ID" value="XCC62929.1"/>
    <property type="molecule type" value="Genomic_DNA"/>
</dbReference>
<name>A0AAU8AAU1_9FIRM</name>
<dbReference type="InterPro" id="IPR001670">
    <property type="entry name" value="ADH_Fe/GldA"/>
</dbReference>